<evidence type="ECO:0000313" key="2">
    <source>
        <dbReference type="EMBL" id="BAN04287.1"/>
    </source>
</evidence>
<organism evidence="2 3">
    <name type="scientific">Ilumatobacter coccineus (strain NBRC 103263 / KCTC 29153 / YM16-304)</name>
    <dbReference type="NCBI Taxonomy" id="1313172"/>
    <lineage>
        <taxon>Bacteria</taxon>
        <taxon>Bacillati</taxon>
        <taxon>Actinomycetota</taxon>
        <taxon>Acidimicrobiia</taxon>
        <taxon>Acidimicrobiales</taxon>
        <taxon>Ilumatobacteraceae</taxon>
        <taxon>Ilumatobacter</taxon>
    </lineage>
</organism>
<evidence type="ECO:0000256" key="1">
    <source>
        <dbReference type="SAM" id="MobiDB-lite"/>
    </source>
</evidence>
<dbReference type="Proteomes" id="UP000011863">
    <property type="component" value="Chromosome"/>
</dbReference>
<dbReference type="KEGG" id="aym:YM304_39730"/>
<name>A0A6C7EC07_ILUCY</name>
<gene>
    <name evidence="2" type="ORF">YM304_39730</name>
</gene>
<evidence type="ECO:0000313" key="3">
    <source>
        <dbReference type="Proteomes" id="UP000011863"/>
    </source>
</evidence>
<protein>
    <submittedName>
        <fullName evidence="2">Uncharacterized protein</fullName>
    </submittedName>
</protein>
<reference evidence="2 3" key="1">
    <citation type="journal article" date="2013" name="Int. J. Syst. Evol. Microbiol.">
        <title>Ilumatobacter nonamiense sp. nov. and Ilumatobacter coccineum sp. nov., isolated from seashore sand.</title>
        <authorList>
            <person name="Matsumoto A."/>
            <person name="Kasai H."/>
            <person name="Matsuo Y."/>
            <person name="Shizuri Y."/>
            <person name="Ichikawa N."/>
            <person name="Fujita N."/>
            <person name="Omura S."/>
            <person name="Takahashi Y."/>
        </authorList>
    </citation>
    <scope>NUCLEOTIDE SEQUENCE [LARGE SCALE GENOMIC DNA]</scope>
    <source>
        <strain evidence="3">NBRC 103263 / KCTC 29153 / YM16-304</strain>
    </source>
</reference>
<dbReference type="EMBL" id="AP012057">
    <property type="protein sequence ID" value="BAN04287.1"/>
    <property type="molecule type" value="Genomic_DNA"/>
</dbReference>
<sequence>MSSCQESKVQADDLGTSLHQQRGFGRSRTRCRRSSIDDPASTAGIDGQRLVGSTPRRSMPR</sequence>
<dbReference type="AlphaFoldDB" id="A0A6C7EC07"/>
<proteinExistence type="predicted"/>
<accession>A0A6C7EC07</accession>
<feature type="region of interest" description="Disordered" evidence="1">
    <location>
        <begin position="1"/>
        <end position="61"/>
    </location>
</feature>
<keyword evidence="3" id="KW-1185">Reference proteome</keyword>